<dbReference type="PATRIC" id="fig|401562.3.peg.615"/>
<gene>
    <name evidence="1" type="ORF">NS226_06625</name>
</gene>
<dbReference type="Proteomes" id="UP000078272">
    <property type="component" value="Unassembled WGS sequence"/>
</dbReference>
<dbReference type="AlphaFoldDB" id="A0A175RB49"/>
<accession>A0A175RB49</accession>
<comment type="caution">
    <text evidence="1">The sequence shown here is derived from an EMBL/GenBank/DDBJ whole genome shotgun (WGS) entry which is preliminary data.</text>
</comment>
<proteinExistence type="predicted"/>
<dbReference type="EMBL" id="LDPZ01000013">
    <property type="protein sequence ID" value="KTQ96789.1"/>
    <property type="molecule type" value="Genomic_DNA"/>
</dbReference>
<evidence type="ECO:0000313" key="2">
    <source>
        <dbReference type="Proteomes" id="UP000078272"/>
    </source>
</evidence>
<organism evidence="1 2">
    <name type="scientific">Aureimonas ureilytica</name>
    <dbReference type="NCBI Taxonomy" id="401562"/>
    <lineage>
        <taxon>Bacteria</taxon>
        <taxon>Pseudomonadati</taxon>
        <taxon>Pseudomonadota</taxon>
        <taxon>Alphaproteobacteria</taxon>
        <taxon>Hyphomicrobiales</taxon>
        <taxon>Aurantimonadaceae</taxon>
        <taxon>Aureimonas</taxon>
    </lineage>
</organism>
<dbReference type="STRING" id="401562.NS365_04490"/>
<name>A0A175RB49_9HYPH</name>
<protein>
    <submittedName>
        <fullName evidence="1">Uncharacterized protein</fullName>
    </submittedName>
</protein>
<evidence type="ECO:0000313" key="1">
    <source>
        <dbReference type="EMBL" id="KTQ96789.1"/>
    </source>
</evidence>
<sequence>MPRRDNIGLTLKQTHDLGMLIRVRCNMCRRTRHYHSADMLMLLGNIEVDSMMGRLKCEGCGLKDATEVYAVDPPASERQSIRVRTLTAIKIIRRPVWRED</sequence>
<reference evidence="1 2" key="1">
    <citation type="journal article" date="2016" name="Front. Microbiol.">
        <title>Genomic Resource of Rice Seed Associated Bacteria.</title>
        <authorList>
            <person name="Midha S."/>
            <person name="Bansal K."/>
            <person name="Sharma S."/>
            <person name="Kumar N."/>
            <person name="Patil P.P."/>
            <person name="Chaudhry V."/>
            <person name="Patil P.B."/>
        </authorList>
    </citation>
    <scope>NUCLEOTIDE SEQUENCE [LARGE SCALE GENOMIC DNA]</scope>
    <source>
        <strain evidence="1 2">NS226</strain>
    </source>
</reference>